<dbReference type="Pfam" id="PF00646">
    <property type="entry name" value="F-box"/>
    <property type="match status" value="1"/>
</dbReference>
<evidence type="ECO:0000313" key="3">
    <source>
        <dbReference type="Proteomes" id="UP000886595"/>
    </source>
</evidence>
<dbReference type="InterPro" id="IPR011043">
    <property type="entry name" value="Gal_Oxase/kelch_b-propeller"/>
</dbReference>
<dbReference type="AlphaFoldDB" id="A0A8X8BEY3"/>
<dbReference type="InterPro" id="IPR050796">
    <property type="entry name" value="SCF_F-box_component"/>
</dbReference>
<dbReference type="InterPro" id="IPR006527">
    <property type="entry name" value="F-box-assoc_dom_typ1"/>
</dbReference>
<dbReference type="SUPFAM" id="SSF50965">
    <property type="entry name" value="Galactose oxidase, central domain"/>
    <property type="match status" value="1"/>
</dbReference>
<dbReference type="PANTHER" id="PTHR31672">
    <property type="entry name" value="BNACNNG10540D PROTEIN"/>
    <property type="match status" value="1"/>
</dbReference>
<proteinExistence type="predicted"/>
<evidence type="ECO:0000259" key="1">
    <source>
        <dbReference type="PROSITE" id="PS50181"/>
    </source>
</evidence>
<sequence>MIMIADLPDDLESEILSRVPAKSLWELKATCKRWYALFRDPRFVEKNTRRGRIWTSSLIYFIVTEWNTRLVVWNPCTGQRRKIKPRTRYRSEDRYALGYSTSSSSSSSGRRYKILKYWFYRTKQGVLVADCEIYELSSDSWKVLDSFTLDYSLYFNGMSLKGDTYWVAGHESGGADFFSMKFDFTAERLVRFLLPFQSFNLLDTKLLSVVRDEKLSVLHIDDMTDVMRIWVTNKIDDDEEDWQRLVVEE</sequence>
<reference evidence="2 3" key="1">
    <citation type="submission" date="2020-02" db="EMBL/GenBank/DDBJ databases">
        <authorList>
            <person name="Ma Q."/>
            <person name="Huang Y."/>
            <person name="Song X."/>
            <person name="Pei D."/>
        </authorList>
    </citation>
    <scope>NUCLEOTIDE SEQUENCE [LARGE SCALE GENOMIC DNA]</scope>
    <source>
        <strain evidence="2">Sxm20200214</strain>
        <tissue evidence="2">Leaf</tissue>
    </source>
</reference>
<feature type="domain" description="F-box" evidence="1">
    <location>
        <begin position="1"/>
        <end position="47"/>
    </location>
</feature>
<dbReference type="PANTHER" id="PTHR31672:SF13">
    <property type="entry name" value="F-BOX PROTEIN CPR30-LIKE"/>
    <property type="match status" value="1"/>
</dbReference>
<organism evidence="2 3">
    <name type="scientific">Brassica carinata</name>
    <name type="common">Ethiopian mustard</name>
    <name type="synonym">Abyssinian cabbage</name>
    <dbReference type="NCBI Taxonomy" id="52824"/>
    <lineage>
        <taxon>Eukaryota</taxon>
        <taxon>Viridiplantae</taxon>
        <taxon>Streptophyta</taxon>
        <taxon>Embryophyta</taxon>
        <taxon>Tracheophyta</taxon>
        <taxon>Spermatophyta</taxon>
        <taxon>Magnoliopsida</taxon>
        <taxon>eudicotyledons</taxon>
        <taxon>Gunneridae</taxon>
        <taxon>Pentapetalae</taxon>
        <taxon>rosids</taxon>
        <taxon>malvids</taxon>
        <taxon>Brassicales</taxon>
        <taxon>Brassicaceae</taxon>
        <taxon>Brassiceae</taxon>
        <taxon>Brassica</taxon>
    </lineage>
</organism>
<name>A0A8X8BEY3_BRACI</name>
<gene>
    <name evidence="2" type="ORF">Bca52824_002527</name>
</gene>
<dbReference type="Pfam" id="PF07734">
    <property type="entry name" value="FBA_1"/>
    <property type="match status" value="1"/>
</dbReference>
<comment type="caution">
    <text evidence="2">The sequence shown here is derived from an EMBL/GenBank/DDBJ whole genome shotgun (WGS) entry which is preliminary data.</text>
</comment>
<dbReference type="EMBL" id="JAAMPC010000001">
    <property type="protein sequence ID" value="KAG2331347.1"/>
    <property type="molecule type" value="Genomic_DNA"/>
</dbReference>
<dbReference type="PROSITE" id="PS50181">
    <property type="entry name" value="FBOX"/>
    <property type="match status" value="1"/>
</dbReference>
<keyword evidence="3" id="KW-1185">Reference proteome</keyword>
<dbReference type="SUPFAM" id="SSF81383">
    <property type="entry name" value="F-box domain"/>
    <property type="match status" value="1"/>
</dbReference>
<evidence type="ECO:0000313" key="2">
    <source>
        <dbReference type="EMBL" id="KAG2331347.1"/>
    </source>
</evidence>
<dbReference type="Gene3D" id="1.20.1280.50">
    <property type="match status" value="1"/>
</dbReference>
<dbReference type="InterPro" id="IPR001810">
    <property type="entry name" value="F-box_dom"/>
</dbReference>
<protein>
    <recommendedName>
        <fullName evidence="1">F-box domain-containing protein</fullName>
    </recommendedName>
</protein>
<dbReference type="SMART" id="SM00256">
    <property type="entry name" value="FBOX"/>
    <property type="match status" value="1"/>
</dbReference>
<dbReference type="CDD" id="cd22157">
    <property type="entry name" value="F-box_AtFBW1-like"/>
    <property type="match status" value="1"/>
</dbReference>
<dbReference type="NCBIfam" id="TIGR01640">
    <property type="entry name" value="F_box_assoc_1"/>
    <property type="match status" value="1"/>
</dbReference>
<dbReference type="OrthoDB" id="1867629at2759"/>
<dbReference type="InterPro" id="IPR017451">
    <property type="entry name" value="F-box-assoc_interact_dom"/>
</dbReference>
<dbReference type="Proteomes" id="UP000886595">
    <property type="component" value="Unassembled WGS sequence"/>
</dbReference>
<accession>A0A8X8BEY3</accession>
<dbReference type="InterPro" id="IPR036047">
    <property type="entry name" value="F-box-like_dom_sf"/>
</dbReference>